<dbReference type="EMBL" id="FOLI01000003">
    <property type="protein sequence ID" value="SFC01223.1"/>
    <property type="molecule type" value="Genomic_DNA"/>
</dbReference>
<dbReference type="GO" id="GO:0008684">
    <property type="term" value="F:2-oxopent-4-enoate hydratase activity"/>
    <property type="evidence" value="ECO:0007669"/>
    <property type="project" value="TreeGrafter"/>
</dbReference>
<protein>
    <submittedName>
        <fullName evidence="1">2-oxo-hept-3-ene-1,7-dioate hydratase</fullName>
    </submittedName>
</protein>
<sequence length="265" mass="29039">MTKTELTAAEKQLADALYEAFKTGKALDVAKWQDVVKEDDRSYLVQDELLRLKGEDVAGYKVSLTSEETQNMFDSNEPLYGAQTGSHFVKSPATLSLSKDLMDPLAEVELVFKAKEDLSTEDSLEDMAKKTTVAPGVEVPDCRFLDWFPTLPKYLVMADAAVGGYVVYGEEKETASFKLDDLAQVTTTLEHDGEEVATGASSEVLGNPLNSLQWLVKKLASQGKTLKAGQRVSAGTFLLPPKLTEGTWKASFNHGFSDVEVRVTK</sequence>
<proteinExistence type="predicted"/>
<evidence type="ECO:0000313" key="2">
    <source>
        <dbReference type="Proteomes" id="UP000199376"/>
    </source>
</evidence>
<dbReference type="GO" id="GO:0005737">
    <property type="term" value="C:cytoplasm"/>
    <property type="evidence" value="ECO:0007669"/>
    <property type="project" value="TreeGrafter"/>
</dbReference>
<dbReference type="InterPro" id="IPR036663">
    <property type="entry name" value="Fumarylacetoacetase_C_sf"/>
</dbReference>
<dbReference type="PANTHER" id="PTHR30143">
    <property type="entry name" value="ACID HYDRATASE"/>
    <property type="match status" value="1"/>
</dbReference>
<gene>
    <name evidence="1" type="ORF">SAMN05660453_0838</name>
</gene>
<evidence type="ECO:0000313" key="1">
    <source>
        <dbReference type="EMBL" id="SFC01223.1"/>
    </source>
</evidence>
<dbReference type="OrthoDB" id="9792137at2"/>
<dbReference type="STRING" id="283737.SAMN05660453_0838"/>
<dbReference type="SUPFAM" id="SSF56529">
    <property type="entry name" value="FAH"/>
    <property type="match status" value="1"/>
</dbReference>
<name>A0A1I1FVZ3_9LACO</name>
<dbReference type="AlphaFoldDB" id="A0A1I1FVZ3"/>
<dbReference type="Proteomes" id="UP000199376">
    <property type="component" value="Unassembled WGS sequence"/>
</dbReference>
<keyword evidence="2" id="KW-1185">Reference proteome</keyword>
<dbReference type="PANTHER" id="PTHR30143:SF0">
    <property type="entry name" value="2-KETO-4-PENTENOATE HYDRATASE"/>
    <property type="match status" value="1"/>
</dbReference>
<dbReference type="Gene3D" id="3.90.850.10">
    <property type="entry name" value="Fumarylacetoacetase-like, C-terminal domain"/>
    <property type="match status" value="1"/>
</dbReference>
<reference evidence="2" key="1">
    <citation type="submission" date="2016-10" db="EMBL/GenBank/DDBJ databases">
        <authorList>
            <person name="Varghese N."/>
            <person name="Submissions S."/>
        </authorList>
    </citation>
    <scope>NUCLEOTIDE SEQUENCE [LARGE SCALE GENOMIC DNA]</scope>
    <source>
        <strain evidence="2">DSM 19113</strain>
    </source>
</reference>
<dbReference type="RefSeq" id="WP_091502363.1">
    <property type="nucleotide sequence ID" value="NZ_FOLI01000003.1"/>
</dbReference>
<organism evidence="1 2">
    <name type="scientific">Fructobacillus durionis</name>
    <dbReference type="NCBI Taxonomy" id="283737"/>
    <lineage>
        <taxon>Bacteria</taxon>
        <taxon>Bacillati</taxon>
        <taxon>Bacillota</taxon>
        <taxon>Bacilli</taxon>
        <taxon>Lactobacillales</taxon>
        <taxon>Lactobacillaceae</taxon>
        <taxon>Fructobacillus</taxon>
    </lineage>
</organism>
<accession>A0A1I1FVZ3</accession>
<dbReference type="InterPro" id="IPR050772">
    <property type="entry name" value="Hydratase-Decarb/MhpD_sf"/>
</dbReference>